<keyword evidence="1 6" id="KW-0812">Transmembrane</keyword>
<sequence length="76" mass="8681">MLQRMDPGVMRFFLITTACMIFFPIAVLYISNYLTRDFNPGYKIVIGGISSVIALNMVIAAYMFIVYKTEIKQKTS</sequence>
<dbReference type="AlphaFoldDB" id="A0A1R2CUX6"/>
<evidence type="ECO:0000313" key="8">
    <source>
        <dbReference type="Proteomes" id="UP000187209"/>
    </source>
</evidence>
<evidence type="ECO:0000256" key="2">
    <source>
        <dbReference type="ARBA" id="ARBA00022824"/>
    </source>
</evidence>
<name>A0A1R2CUX6_9CILI</name>
<keyword evidence="4 6" id="KW-0472">Membrane</keyword>
<accession>A0A1R2CUX6</accession>
<dbReference type="InterPro" id="IPR019013">
    <property type="entry name" value="Vma21"/>
</dbReference>
<organism evidence="7 8">
    <name type="scientific">Stentor coeruleus</name>
    <dbReference type="NCBI Taxonomy" id="5963"/>
    <lineage>
        <taxon>Eukaryota</taxon>
        <taxon>Sar</taxon>
        <taxon>Alveolata</taxon>
        <taxon>Ciliophora</taxon>
        <taxon>Postciliodesmatophora</taxon>
        <taxon>Heterotrichea</taxon>
        <taxon>Heterotrichida</taxon>
        <taxon>Stentoridae</taxon>
        <taxon>Stentor</taxon>
    </lineage>
</organism>
<evidence type="ECO:0000256" key="3">
    <source>
        <dbReference type="ARBA" id="ARBA00022989"/>
    </source>
</evidence>
<keyword evidence="2" id="KW-0256">Endoplasmic reticulum</keyword>
<dbReference type="EMBL" id="MPUH01000055">
    <property type="protein sequence ID" value="OMJ92763.1"/>
    <property type="molecule type" value="Genomic_DNA"/>
</dbReference>
<gene>
    <name evidence="7" type="ORF">SteCoe_4392</name>
</gene>
<keyword evidence="5" id="KW-0968">Cytoplasmic vesicle</keyword>
<dbReference type="GO" id="GO:0031410">
    <property type="term" value="C:cytoplasmic vesicle"/>
    <property type="evidence" value="ECO:0007669"/>
    <property type="project" value="UniProtKB-KW"/>
</dbReference>
<keyword evidence="3 6" id="KW-1133">Transmembrane helix</keyword>
<dbReference type="Pfam" id="PF09446">
    <property type="entry name" value="VMA21"/>
    <property type="match status" value="1"/>
</dbReference>
<evidence type="ECO:0000256" key="4">
    <source>
        <dbReference type="ARBA" id="ARBA00023136"/>
    </source>
</evidence>
<evidence type="ECO:0000256" key="6">
    <source>
        <dbReference type="SAM" id="Phobius"/>
    </source>
</evidence>
<feature type="transmembrane region" description="Helical" evidence="6">
    <location>
        <begin position="44"/>
        <end position="67"/>
    </location>
</feature>
<dbReference type="Proteomes" id="UP000187209">
    <property type="component" value="Unassembled WGS sequence"/>
</dbReference>
<comment type="caution">
    <text evidence="7">The sequence shown here is derived from an EMBL/GenBank/DDBJ whole genome shotgun (WGS) entry which is preliminary data.</text>
</comment>
<evidence type="ECO:0000256" key="1">
    <source>
        <dbReference type="ARBA" id="ARBA00022692"/>
    </source>
</evidence>
<reference evidence="7 8" key="1">
    <citation type="submission" date="2016-11" db="EMBL/GenBank/DDBJ databases">
        <title>The macronuclear genome of Stentor coeruleus: a giant cell with tiny introns.</title>
        <authorList>
            <person name="Slabodnick M."/>
            <person name="Ruby J.G."/>
            <person name="Reiff S.B."/>
            <person name="Swart E.C."/>
            <person name="Gosai S."/>
            <person name="Prabakaran S."/>
            <person name="Witkowska E."/>
            <person name="Larue G.E."/>
            <person name="Fisher S."/>
            <person name="Freeman R.M."/>
            <person name="Gunawardena J."/>
            <person name="Chu W."/>
            <person name="Stover N.A."/>
            <person name="Gregory B.D."/>
            <person name="Nowacki M."/>
            <person name="Derisi J."/>
            <person name="Roy S.W."/>
            <person name="Marshall W.F."/>
            <person name="Sood P."/>
        </authorList>
    </citation>
    <scope>NUCLEOTIDE SEQUENCE [LARGE SCALE GENOMIC DNA]</scope>
    <source>
        <strain evidence="7">WM001</strain>
    </source>
</reference>
<dbReference type="GO" id="GO:0070072">
    <property type="term" value="P:vacuolar proton-transporting V-type ATPase complex assembly"/>
    <property type="evidence" value="ECO:0007669"/>
    <property type="project" value="InterPro"/>
</dbReference>
<evidence type="ECO:0000256" key="5">
    <source>
        <dbReference type="ARBA" id="ARBA00023329"/>
    </source>
</evidence>
<evidence type="ECO:0000313" key="7">
    <source>
        <dbReference type="EMBL" id="OMJ92763.1"/>
    </source>
</evidence>
<feature type="transmembrane region" description="Helical" evidence="6">
    <location>
        <begin position="12"/>
        <end position="32"/>
    </location>
</feature>
<proteinExistence type="predicted"/>
<protein>
    <recommendedName>
        <fullName evidence="9">Vacuolar ATPase assembly integral membrane protein VMA21 homolog</fullName>
    </recommendedName>
</protein>
<keyword evidence="8" id="KW-1185">Reference proteome</keyword>
<evidence type="ECO:0008006" key="9">
    <source>
        <dbReference type="Google" id="ProtNLM"/>
    </source>
</evidence>